<dbReference type="RefSeq" id="WP_158308643.1">
    <property type="nucleotide sequence ID" value="NZ_JACHGX010000015.1"/>
</dbReference>
<dbReference type="GeneID" id="43501156"/>
<protein>
    <submittedName>
        <fullName evidence="2">Uncharacterized protein</fullName>
    </submittedName>
</protein>
<accession>A0A841HE07</accession>
<dbReference type="EMBL" id="JACHGX010000015">
    <property type="protein sequence ID" value="MBB6090986.1"/>
    <property type="molecule type" value="Genomic_DNA"/>
</dbReference>
<comment type="caution">
    <text evidence="2">The sequence shown here is derived from an EMBL/GenBank/DDBJ whole genome shotgun (WGS) entry which is preliminary data.</text>
</comment>
<organism evidence="2 3">
    <name type="scientific">Halobacterium salinarum</name>
    <name type="common">Halobacterium halobium</name>
    <dbReference type="NCBI Taxonomy" id="2242"/>
    <lineage>
        <taxon>Archaea</taxon>
        <taxon>Methanobacteriati</taxon>
        <taxon>Methanobacteriota</taxon>
        <taxon>Stenosarchaea group</taxon>
        <taxon>Halobacteria</taxon>
        <taxon>Halobacteriales</taxon>
        <taxon>Halobacteriaceae</taxon>
        <taxon>Halobacterium</taxon>
    </lineage>
</organism>
<evidence type="ECO:0000256" key="1">
    <source>
        <dbReference type="SAM" id="MobiDB-lite"/>
    </source>
</evidence>
<proteinExistence type="predicted"/>
<sequence length="45" mass="4729">MVAETRAAIRPSSSKVQLGAASAIEDSNEDDAGSFSDDRDRDDGD</sequence>
<evidence type="ECO:0000313" key="2">
    <source>
        <dbReference type="EMBL" id="MBB6090986.1"/>
    </source>
</evidence>
<reference evidence="2" key="1">
    <citation type="submission" date="2020-08" db="EMBL/GenBank/DDBJ databases">
        <title>Genomic Encyclopedia of Type Strains, Phase IV (KMG-IV): sequencing the most valuable type-strain genomes for metagenomic binning, comparative biology and taxonomic classification.</title>
        <authorList>
            <person name="Goeker M."/>
        </authorList>
    </citation>
    <scope>NUCLEOTIDE SEQUENCE</scope>
    <source>
        <strain evidence="2">DSM 669</strain>
    </source>
</reference>
<feature type="region of interest" description="Disordered" evidence="1">
    <location>
        <begin position="1"/>
        <end position="45"/>
    </location>
</feature>
<gene>
    <name evidence="2" type="ORF">HNR49_002376</name>
</gene>
<name>A0A841HE07_HALSI</name>
<dbReference type="AlphaFoldDB" id="A0A841HE07"/>
<feature type="compositionally biased region" description="Basic and acidic residues" evidence="1">
    <location>
        <begin position="36"/>
        <end position="45"/>
    </location>
</feature>
<evidence type="ECO:0000313" key="3">
    <source>
        <dbReference type="Proteomes" id="UP000642919"/>
    </source>
</evidence>
<dbReference type="Proteomes" id="UP000642919">
    <property type="component" value="Unassembled WGS sequence"/>
</dbReference>